<accession>A0AAW1IXQ3</accession>
<name>A0AAW1IXQ3_POPJA</name>
<gene>
    <name evidence="1" type="ORF">QE152_g33319</name>
</gene>
<proteinExistence type="predicted"/>
<dbReference type="EMBL" id="JASPKY010000503">
    <property type="protein sequence ID" value="KAK9694738.1"/>
    <property type="molecule type" value="Genomic_DNA"/>
</dbReference>
<protein>
    <submittedName>
        <fullName evidence="1">Uncharacterized protein</fullName>
    </submittedName>
</protein>
<dbReference type="AlphaFoldDB" id="A0AAW1IXQ3"/>
<comment type="caution">
    <text evidence="1">The sequence shown here is derived from an EMBL/GenBank/DDBJ whole genome shotgun (WGS) entry which is preliminary data.</text>
</comment>
<organism evidence="1 2">
    <name type="scientific">Popillia japonica</name>
    <name type="common">Japanese beetle</name>
    <dbReference type="NCBI Taxonomy" id="7064"/>
    <lineage>
        <taxon>Eukaryota</taxon>
        <taxon>Metazoa</taxon>
        <taxon>Ecdysozoa</taxon>
        <taxon>Arthropoda</taxon>
        <taxon>Hexapoda</taxon>
        <taxon>Insecta</taxon>
        <taxon>Pterygota</taxon>
        <taxon>Neoptera</taxon>
        <taxon>Endopterygota</taxon>
        <taxon>Coleoptera</taxon>
        <taxon>Polyphaga</taxon>
        <taxon>Scarabaeiformia</taxon>
        <taxon>Scarabaeidae</taxon>
        <taxon>Rutelinae</taxon>
        <taxon>Popillia</taxon>
    </lineage>
</organism>
<evidence type="ECO:0000313" key="2">
    <source>
        <dbReference type="Proteomes" id="UP001458880"/>
    </source>
</evidence>
<dbReference type="Proteomes" id="UP001458880">
    <property type="component" value="Unassembled WGS sequence"/>
</dbReference>
<sequence length="93" mass="10502">MLGYLKYPTPVLSGAFMHGYGRVKCAGEPRSYECEKSKEVPGVCANCGKDHPASSLKCEVYLKHLEDKNQKIVKHKLITSSRYNNVRSLAKWK</sequence>
<reference evidence="1 2" key="1">
    <citation type="journal article" date="2024" name="BMC Genomics">
        <title>De novo assembly and annotation of Popillia japonica's genome with initial clues to its potential as an invasive pest.</title>
        <authorList>
            <person name="Cucini C."/>
            <person name="Boschi S."/>
            <person name="Funari R."/>
            <person name="Cardaioli E."/>
            <person name="Iannotti N."/>
            <person name="Marturano G."/>
            <person name="Paoli F."/>
            <person name="Bruttini M."/>
            <person name="Carapelli A."/>
            <person name="Frati F."/>
            <person name="Nardi F."/>
        </authorList>
    </citation>
    <scope>NUCLEOTIDE SEQUENCE [LARGE SCALE GENOMIC DNA]</scope>
    <source>
        <strain evidence="1">DMR45628</strain>
    </source>
</reference>
<keyword evidence="2" id="KW-1185">Reference proteome</keyword>
<evidence type="ECO:0000313" key="1">
    <source>
        <dbReference type="EMBL" id="KAK9694738.1"/>
    </source>
</evidence>